<keyword evidence="2" id="KW-0964">Secreted</keyword>
<accession>A0A382FHV7</accession>
<evidence type="ECO:0000256" key="2">
    <source>
        <dbReference type="ARBA" id="ARBA00022525"/>
    </source>
</evidence>
<dbReference type="SUPFAM" id="SSF51126">
    <property type="entry name" value="Pectin lyase-like"/>
    <property type="match status" value="2"/>
</dbReference>
<feature type="non-terminal residue" evidence="5">
    <location>
        <position position="525"/>
    </location>
</feature>
<dbReference type="Pfam" id="PF07602">
    <property type="entry name" value="DUF1565"/>
    <property type="match status" value="1"/>
</dbReference>
<sequence>MNSSGNLISAGGGYSEDCPSGTNSVKIFEYNNGYWVQVSDNCTSGYQVIMSANGNSLSVKNGSYIKSYKYYSRNIWYVSNTNGSNANFGDEENPFGTIQYGIDWVNNGDTVLVEPGTYYENVNFNPNDYFRYPKNLTLASRFIFSNDETSIFSTIIDGSETSPVISIPSIQEGHINIVQGFKIQNGLGSNSGGGVDVDRAAAHIINCIIVNNSADYGGGVSFDQQSGGSEFSSILENCILFANEAYHQGGALSLVNSASNENANQIINSLFYNNIAPSGSAIRLWFANGETKLQNLTVSSNQGSYTIEIPNASAPPEIINCNIWGNLGNEPLFIIDPHGTNVSYSNIEGGYSGTGNLDTNPLFCDLSSYNFSLAENSPLVGAGQNGSNIGATDIGCDAFYDGPTWHVSLDGSDTNLGTRESPFRNIAYAMNHAELGDTILVQPGTYYENLDFGGVDKVLISEFYYNQDENYINTTIIDGDSNGTVISFEDYETNASVVCGFTTEALVSKSSNDITVPFESPSMIV</sequence>
<evidence type="ECO:0000256" key="1">
    <source>
        <dbReference type="ARBA" id="ARBA00004613"/>
    </source>
</evidence>
<name>A0A382FHV7_9ZZZZ</name>
<dbReference type="PANTHER" id="PTHR40088">
    <property type="entry name" value="PECTATE LYASE (EUROFUNG)"/>
    <property type="match status" value="1"/>
</dbReference>
<evidence type="ECO:0000256" key="3">
    <source>
        <dbReference type="ARBA" id="ARBA00022729"/>
    </source>
</evidence>
<dbReference type="AlphaFoldDB" id="A0A382FHV7"/>
<feature type="domain" description="DUF1565" evidence="4">
    <location>
        <begin position="410"/>
        <end position="449"/>
    </location>
</feature>
<keyword evidence="3" id="KW-0732">Signal</keyword>
<evidence type="ECO:0000259" key="4">
    <source>
        <dbReference type="Pfam" id="PF07602"/>
    </source>
</evidence>
<dbReference type="InterPro" id="IPR052052">
    <property type="entry name" value="Polysaccharide_Lyase_9"/>
</dbReference>
<dbReference type="PANTHER" id="PTHR40088:SF2">
    <property type="entry name" value="SECRETED SUGAR HYDROLASE"/>
    <property type="match status" value="1"/>
</dbReference>
<evidence type="ECO:0000313" key="5">
    <source>
        <dbReference type="EMBL" id="SVB62192.1"/>
    </source>
</evidence>
<dbReference type="Gene3D" id="2.160.20.10">
    <property type="entry name" value="Single-stranded right-handed beta-helix, Pectin lyase-like"/>
    <property type="match status" value="2"/>
</dbReference>
<dbReference type="GO" id="GO:0005576">
    <property type="term" value="C:extracellular region"/>
    <property type="evidence" value="ECO:0007669"/>
    <property type="project" value="UniProtKB-SubCell"/>
</dbReference>
<organism evidence="5">
    <name type="scientific">marine metagenome</name>
    <dbReference type="NCBI Taxonomy" id="408172"/>
    <lineage>
        <taxon>unclassified sequences</taxon>
        <taxon>metagenomes</taxon>
        <taxon>ecological metagenomes</taxon>
    </lineage>
</organism>
<dbReference type="InterPro" id="IPR011050">
    <property type="entry name" value="Pectin_lyase_fold/virulence"/>
</dbReference>
<gene>
    <name evidence="5" type="ORF">METZ01_LOCUS215046</name>
</gene>
<comment type="subcellular location">
    <subcellularLocation>
        <location evidence="1">Secreted</location>
    </subcellularLocation>
</comment>
<dbReference type="GO" id="GO:0016837">
    <property type="term" value="F:carbon-oxygen lyase activity, acting on polysaccharides"/>
    <property type="evidence" value="ECO:0007669"/>
    <property type="project" value="TreeGrafter"/>
</dbReference>
<reference evidence="5" key="1">
    <citation type="submission" date="2018-05" db="EMBL/GenBank/DDBJ databases">
        <authorList>
            <person name="Lanie J.A."/>
            <person name="Ng W.-L."/>
            <person name="Kazmierczak K.M."/>
            <person name="Andrzejewski T.M."/>
            <person name="Davidsen T.M."/>
            <person name="Wayne K.J."/>
            <person name="Tettelin H."/>
            <person name="Glass J.I."/>
            <person name="Rusch D."/>
            <person name="Podicherti R."/>
            <person name="Tsui H.-C.T."/>
            <person name="Winkler M.E."/>
        </authorList>
    </citation>
    <scope>NUCLEOTIDE SEQUENCE</scope>
</reference>
<dbReference type="InterPro" id="IPR012334">
    <property type="entry name" value="Pectin_lyas_fold"/>
</dbReference>
<protein>
    <recommendedName>
        <fullName evidence="4">DUF1565 domain-containing protein</fullName>
    </recommendedName>
</protein>
<proteinExistence type="predicted"/>
<dbReference type="EMBL" id="UINC01049885">
    <property type="protein sequence ID" value="SVB62192.1"/>
    <property type="molecule type" value="Genomic_DNA"/>
</dbReference>
<dbReference type="InterPro" id="IPR011459">
    <property type="entry name" value="DUF1565"/>
</dbReference>